<evidence type="ECO:0000256" key="3">
    <source>
        <dbReference type="ARBA" id="ARBA00018111"/>
    </source>
</evidence>
<dbReference type="InterPro" id="IPR053926">
    <property type="entry name" value="RecX_HTH_1st"/>
</dbReference>
<feature type="domain" description="RecX third three-helical" evidence="5">
    <location>
        <begin position="101"/>
        <end position="140"/>
    </location>
</feature>
<accession>A0A0F9ITK8</accession>
<evidence type="ECO:0000256" key="2">
    <source>
        <dbReference type="ARBA" id="ARBA00009695"/>
    </source>
</evidence>
<dbReference type="Gene3D" id="1.10.10.10">
    <property type="entry name" value="Winged helix-like DNA-binding domain superfamily/Winged helix DNA-binding domain"/>
    <property type="match status" value="1"/>
</dbReference>
<comment type="subcellular location">
    <subcellularLocation>
        <location evidence="1">Cytoplasm</location>
    </subcellularLocation>
</comment>
<reference evidence="7" key="1">
    <citation type="journal article" date="2015" name="Nature">
        <title>Complex archaea that bridge the gap between prokaryotes and eukaryotes.</title>
        <authorList>
            <person name="Spang A."/>
            <person name="Saw J.H."/>
            <person name="Jorgensen S.L."/>
            <person name="Zaremba-Niedzwiedzka K."/>
            <person name="Martijn J."/>
            <person name="Lind A.E."/>
            <person name="van Eijk R."/>
            <person name="Schleper C."/>
            <person name="Guy L."/>
            <person name="Ettema T.J."/>
        </authorList>
    </citation>
    <scope>NUCLEOTIDE SEQUENCE</scope>
</reference>
<organism evidence="7">
    <name type="scientific">marine sediment metagenome</name>
    <dbReference type="NCBI Taxonomy" id="412755"/>
    <lineage>
        <taxon>unclassified sequences</taxon>
        <taxon>metagenomes</taxon>
        <taxon>ecological metagenomes</taxon>
    </lineage>
</organism>
<dbReference type="PANTHER" id="PTHR33602">
    <property type="entry name" value="REGULATORY PROTEIN RECX FAMILY PROTEIN"/>
    <property type="match status" value="1"/>
</dbReference>
<comment type="similarity">
    <text evidence="2">Belongs to the RecX family.</text>
</comment>
<sequence>MSGAGKDKALAYALKLLGYRQRSQRELRQRLRQKGFTDKETRQAIEKLLEYGYVDDAATARSLRDHAERVKLLGRSGARMFLRQRGIGTEDADLALEGYDENSTALKLLERKRGALAGLPRHVARRRLAGYLGRRGYSGESLGRMLKAALEDYEDETDNGG</sequence>
<evidence type="ECO:0000256" key="4">
    <source>
        <dbReference type="ARBA" id="ARBA00022490"/>
    </source>
</evidence>
<dbReference type="EMBL" id="LAZR01018242">
    <property type="protein sequence ID" value="KKL97130.1"/>
    <property type="molecule type" value="Genomic_DNA"/>
</dbReference>
<dbReference type="InterPro" id="IPR003783">
    <property type="entry name" value="Regulatory_RecX"/>
</dbReference>
<protein>
    <recommendedName>
        <fullName evidence="3">Regulatory protein RecX</fullName>
    </recommendedName>
</protein>
<gene>
    <name evidence="7" type="ORF">LCGC14_1837550</name>
</gene>
<evidence type="ECO:0000259" key="5">
    <source>
        <dbReference type="Pfam" id="PF21981"/>
    </source>
</evidence>
<evidence type="ECO:0000313" key="7">
    <source>
        <dbReference type="EMBL" id="KKL97130.1"/>
    </source>
</evidence>
<dbReference type="Pfam" id="PF21981">
    <property type="entry name" value="RecX_HTH3"/>
    <property type="match status" value="1"/>
</dbReference>
<dbReference type="HAMAP" id="MF_01114">
    <property type="entry name" value="RecX"/>
    <property type="match status" value="1"/>
</dbReference>
<evidence type="ECO:0000256" key="1">
    <source>
        <dbReference type="ARBA" id="ARBA00004496"/>
    </source>
</evidence>
<dbReference type="Pfam" id="PF21982">
    <property type="entry name" value="RecX_HTH1"/>
    <property type="match status" value="1"/>
</dbReference>
<evidence type="ECO:0000259" key="6">
    <source>
        <dbReference type="Pfam" id="PF21982"/>
    </source>
</evidence>
<keyword evidence="4" id="KW-0963">Cytoplasm</keyword>
<dbReference type="PANTHER" id="PTHR33602:SF1">
    <property type="entry name" value="REGULATORY PROTEIN RECX FAMILY PROTEIN"/>
    <property type="match status" value="1"/>
</dbReference>
<feature type="domain" description="RecX first three-helical" evidence="6">
    <location>
        <begin position="9"/>
        <end position="48"/>
    </location>
</feature>
<proteinExistence type="inferred from homology"/>
<dbReference type="GO" id="GO:0006282">
    <property type="term" value="P:regulation of DNA repair"/>
    <property type="evidence" value="ECO:0007669"/>
    <property type="project" value="InterPro"/>
</dbReference>
<dbReference type="InterPro" id="IPR053925">
    <property type="entry name" value="RecX_HTH_3rd"/>
</dbReference>
<dbReference type="InterPro" id="IPR036388">
    <property type="entry name" value="WH-like_DNA-bd_sf"/>
</dbReference>
<dbReference type="GO" id="GO:0005737">
    <property type="term" value="C:cytoplasm"/>
    <property type="evidence" value="ECO:0007669"/>
    <property type="project" value="UniProtKB-SubCell"/>
</dbReference>
<comment type="caution">
    <text evidence="7">The sequence shown here is derived from an EMBL/GenBank/DDBJ whole genome shotgun (WGS) entry which is preliminary data.</text>
</comment>
<dbReference type="AlphaFoldDB" id="A0A0F9ITK8"/>
<name>A0A0F9ITK8_9ZZZZ</name>